<gene>
    <name evidence="1" type="ORF">EV655_1111</name>
</gene>
<dbReference type="EMBL" id="SLWW01000011">
    <property type="protein sequence ID" value="TCO70059.1"/>
    <property type="molecule type" value="Genomic_DNA"/>
</dbReference>
<organism evidence="1 2">
    <name type="scientific">Rhodovulum euryhalinum</name>
    <dbReference type="NCBI Taxonomy" id="35805"/>
    <lineage>
        <taxon>Bacteria</taxon>
        <taxon>Pseudomonadati</taxon>
        <taxon>Pseudomonadota</taxon>
        <taxon>Alphaproteobacteria</taxon>
        <taxon>Rhodobacterales</taxon>
        <taxon>Paracoccaceae</taxon>
        <taxon>Rhodovulum</taxon>
    </lineage>
</organism>
<accession>A0A4R2KHS6</accession>
<evidence type="ECO:0000313" key="2">
    <source>
        <dbReference type="Proteomes" id="UP000295142"/>
    </source>
</evidence>
<dbReference type="InterPro" id="IPR018912">
    <property type="entry name" value="DUF2478"/>
</dbReference>
<evidence type="ECO:0000313" key="1">
    <source>
        <dbReference type="EMBL" id="TCO70059.1"/>
    </source>
</evidence>
<dbReference type="OrthoDB" id="5918880at2"/>
<dbReference type="AlphaFoldDB" id="A0A4R2KHS6"/>
<reference evidence="1 2" key="1">
    <citation type="submission" date="2019-03" db="EMBL/GenBank/DDBJ databases">
        <title>Genomic Encyclopedia of Type Strains, Phase IV (KMG-IV): sequencing the most valuable type-strain genomes for metagenomic binning, comparative biology and taxonomic classification.</title>
        <authorList>
            <person name="Goeker M."/>
        </authorList>
    </citation>
    <scope>NUCLEOTIDE SEQUENCE [LARGE SCALE GENOMIC DNA]</scope>
    <source>
        <strain evidence="1 2">DSM 4868</strain>
    </source>
</reference>
<comment type="caution">
    <text evidence="1">The sequence shown here is derived from an EMBL/GenBank/DDBJ whole genome shotgun (WGS) entry which is preliminary data.</text>
</comment>
<protein>
    <submittedName>
        <fullName evidence="1">Uncharacterized protein DUF2478</fullName>
    </submittedName>
</protein>
<sequence length="72" mass="7811">MPAQPRGTWGARDPAACGRCAMLLAFPIPVLAAVRRDCIASWGDFTVGCADWLAPEPQAVLDWCRRAMPVRA</sequence>
<keyword evidence="2" id="KW-1185">Reference proteome</keyword>
<dbReference type="Proteomes" id="UP000295142">
    <property type="component" value="Unassembled WGS sequence"/>
</dbReference>
<dbReference type="Pfam" id="PF10649">
    <property type="entry name" value="DUF2478"/>
    <property type="match status" value="1"/>
</dbReference>
<proteinExistence type="predicted"/>
<name>A0A4R2KHS6_9RHOB</name>